<reference evidence="3 4" key="1">
    <citation type="submission" date="2020-08" db="EMBL/GenBank/DDBJ databases">
        <title>Genomic Encyclopedia of Type Strains, Phase IV (KMG-IV): sequencing the most valuable type-strain genomes for metagenomic binning, comparative biology and taxonomic classification.</title>
        <authorList>
            <person name="Goeker M."/>
        </authorList>
    </citation>
    <scope>NUCLEOTIDE SEQUENCE [LARGE SCALE GENOMIC DNA]</scope>
    <source>
        <strain evidence="3 4">DSM 19979</strain>
    </source>
</reference>
<keyword evidence="4" id="KW-1185">Reference proteome</keyword>
<dbReference type="InterPro" id="IPR013078">
    <property type="entry name" value="His_Pase_superF_clade-1"/>
</dbReference>
<dbReference type="NCBIfam" id="NF004841">
    <property type="entry name" value="PRK06193.1-1"/>
    <property type="match status" value="1"/>
</dbReference>
<dbReference type="Pfam" id="PF00300">
    <property type="entry name" value="His_Phos_1"/>
    <property type="match status" value="1"/>
</dbReference>
<accession>A0A840ABB2</accession>
<feature type="chain" id="PRO_5032457325" evidence="2">
    <location>
        <begin position="22"/>
        <end position="209"/>
    </location>
</feature>
<evidence type="ECO:0000256" key="2">
    <source>
        <dbReference type="SAM" id="SignalP"/>
    </source>
</evidence>
<proteinExistence type="predicted"/>
<evidence type="ECO:0000256" key="1">
    <source>
        <dbReference type="ARBA" id="ARBA00022801"/>
    </source>
</evidence>
<dbReference type="CDD" id="cd07067">
    <property type="entry name" value="HP_PGM_like"/>
    <property type="match status" value="1"/>
</dbReference>
<keyword evidence="2" id="KW-0732">Signal</keyword>
<name>A0A840ABB2_9PROT</name>
<dbReference type="InterPro" id="IPR029033">
    <property type="entry name" value="His_PPase_superfam"/>
</dbReference>
<dbReference type="SUPFAM" id="SSF53254">
    <property type="entry name" value="Phosphoglycerate mutase-like"/>
    <property type="match status" value="1"/>
</dbReference>
<gene>
    <name evidence="3" type="ORF">GGQ83_002716</name>
</gene>
<comment type="caution">
    <text evidence="3">The sequence shown here is derived from an EMBL/GenBank/DDBJ whole genome shotgun (WGS) entry which is preliminary data.</text>
</comment>
<organism evidence="3 4">
    <name type="scientific">Roseococcus suduntuyensis</name>
    <dbReference type="NCBI Taxonomy" id="455361"/>
    <lineage>
        <taxon>Bacteria</taxon>
        <taxon>Pseudomonadati</taxon>
        <taxon>Pseudomonadota</taxon>
        <taxon>Alphaproteobacteria</taxon>
        <taxon>Acetobacterales</taxon>
        <taxon>Roseomonadaceae</taxon>
        <taxon>Roseococcus</taxon>
    </lineage>
</organism>
<feature type="signal peptide" evidence="2">
    <location>
        <begin position="1"/>
        <end position="21"/>
    </location>
</feature>
<dbReference type="PANTHER" id="PTHR20935:SF1">
    <property type="entry name" value="SLL1549 PROTEIN"/>
    <property type="match status" value="1"/>
</dbReference>
<dbReference type="Gene3D" id="3.40.50.1240">
    <property type="entry name" value="Phosphoglycerate mutase-like"/>
    <property type="match status" value="1"/>
</dbReference>
<evidence type="ECO:0000313" key="4">
    <source>
        <dbReference type="Proteomes" id="UP000553193"/>
    </source>
</evidence>
<dbReference type="Proteomes" id="UP000553193">
    <property type="component" value="Unassembled WGS sequence"/>
</dbReference>
<dbReference type="PANTHER" id="PTHR20935">
    <property type="entry name" value="PHOSPHOGLYCERATE MUTASE-RELATED"/>
    <property type="match status" value="1"/>
</dbReference>
<keyword evidence="1" id="KW-0378">Hydrolase</keyword>
<dbReference type="RefSeq" id="WP_184384861.1">
    <property type="nucleotide sequence ID" value="NZ_JACIDJ010000004.1"/>
</dbReference>
<dbReference type="EMBL" id="JACIDJ010000004">
    <property type="protein sequence ID" value="MBB3899268.1"/>
    <property type="molecule type" value="Genomic_DNA"/>
</dbReference>
<sequence>MQRRTLLALTLSALPPHLALAADPPTDIAAPEPPARLLEALRRGGHVIYLRHAPTEREGADQVSAVMGQCTTQRVLGEEGWQQARALGAAFQRLGIPVGEVVSSQYCRAWQTADLAFGRHRQDAALNFEPAEDYSAAQRAAMRDRLRPLLSAAPPAGRNTVLVGHDDPFEAATGIYPEPMGVAWVVRPGGAEGFTLLGQIRPGDWAGLR</sequence>
<protein>
    <submittedName>
        <fullName evidence="3">Phosphohistidine phosphatase SixA</fullName>
    </submittedName>
</protein>
<evidence type="ECO:0000313" key="3">
    <source>
        <dbReference type="EMBL" id="MBB3899268.1"/>
    </source>
</evidence>
<dbReference type="InterPro" id="IPR051021">
    <property type="entry name" value="Mito_Ser/Thr_phosphatase"/>
</dbReference>
<dbReference type="AlphaFoldDB" id="A0A840ABB2"/>
<dbReference type="GO" id="GO:0016787">
    <property type="term" value="F:hydrolase activity"/>
    <property type="evidence" value="ECO:0007669"/>
    <property type="project" value="UniProtKB-KW"/>
</dbReference>